<dbReference type="eggNOG" id="ENOG502R6T5">
    <property type="taxonomic scope" value="Eukaryota"/>
</dbReference>
<dbReference type="PIRSF" id="PIRSF029171">
    <property type="entry name" value="Esterase_LipA"/>
    <property type="match status" value="1"/>
</dbReference>
<dbReference type="InParanoid" id="K3WUF8"/>
<evidence type="ECO:0000313" key="3">
    <source>
        <dbReference type="Proteomes" id="UP000019132"/>
    </source>
</evidence>
<feature type="signal peptide" evidence="1">
    <location>
        <begin position="1"/>
        <end position="18"/>
    </location>
</feature>
<protein>
    <recommendedName>
        <fullName evidence="4">Serine aminopeptidase S33 domain-containing protein</fullName>
    </recommendedName>
</protein>
<dbReference type="PANTHER" id="PTHR34853:SF1">
    <property type="entry name" value="LIPASE 5"/>
    <property type="match status" value="1"/>
</dbReference>
<dbReference type="Gene3D" id="3.40.50.1820">
    <property type="entry name" value="alpha/beta hydrolase"/>
    <property type="match status" value="2"/>
</dbReference>
<dbReference type="InterPro" id="IPR029058">
    <property type="entry name" value="AB_hydrolase_fold"/>
</dbReference>
<dbReference type="EnsemblProtists" id="PYU1_T008605">
    <property type="protein sequence ID" value="PYU1_T008605"/>
    <property type="gene ID" value="PYU1_G008589"/>
</dbReference>
<organism evidence="2 3">
    <name type="scientific">Globisporangium ultimum (strain ATCC 200006 / CBS 805.95 / DAOM BR144)</name>
    <name type="common">Pythium ultimum</name>
    <dbReference type="NCBI Taxonomy" id="431595"/>
    <lineage>
        <taxon>Eukaryota</taxon>
        <taxon>Sar</taxon>
        <taxon>Stramenopiles</taxon>
        <taxon>Oomycota</taxon>
        <taxon>Peronosporomycetes</taxon>
        <taxon>Pythiales</taxon>
        <taxon>Pythiaceae</taxon>
        <taxon>Globisporangium</taxon>
    </lineage>
</organism>
<dbReference type="AlphaFoldDB" id="K3WUF8"/>
<evidence type="ECO:0008006" key="4">
    <source>
        <dbReference type="Google" id="ProtNLM"/>
    </source>
</evidence>
<dbReference type="EMBL" id="GL376613">
    <property type="status" value="NOT_ANNOTATED_CDS"/>
    <property type="molecule type" value="Genomic_DNA"/>
</dbReference>
<dbReference type="HOGENOM" id="CLU_029538_1_0_1"/>
<keyword evidence="1" id="KW-0732">Signal</keyword>
<dbReference type="Pfam" id="PF03583">
    <property type="entry name" value="LIP"/>
    <property type="match status" value="1"/>
</dbReference>
<keyword evidence="3" id="KW-1185">Reference proteome</keyword>
<dbReference type="InterPro" id="IPR005152">
    <property type="entry name" value="Lipase_secreted"/>
</dbReference>
<dbReference type="SUPFAM" id="SSF53474">
    <property type="entry name" value="alpha/beta-Hydrolases"/>
    <property type="match status" value="1"/>
</dbReference>
<name>K3WUF8_GLOUD</name>
<evidence type="ECO:0000313" key="2">
    <source>
        <dbReference type="EnsemblProtists" id="PYU1_T008605"/>
    </source>
</evidence>
<dbReference type="Proteomes" id="UP000019132">
    <property type="component" value="Unassembled WGS sequence"/>
</dbReference>
<accession>K3WUF8</accession>
<reference evidence="3" key="2">
    <citation type="submission" date="2010-04" db="EMBL/GenBank/DDBJ databases">
        <authorList>
            <person name="Buell R."/>
            <person name="Hamilton J."/>
            <person name="Hostetler J."/>
        </authorList>
    </citation>
    <scope>NUCLEOTIDE SEQUENCE [LARGE SCALE GENOMIC DNA]</scope>
    <source>
        <strain evidence="3">DAOM:BR144</strain>
    </source>
</reference>
<proteinExistence type="predicted"/>
<dbReference type="PANTHER" id="PTHR34853">
    <property type="match status" value="1"/>
</dbReference>
<dbReference type="VEuPathDB" id="FungiDB:PYU1_G008589"/>
<dbReference type="STRING" id="431595.K3WUF8"/>
<evidence type="ECO:0000256" key="1">
    <source>
        <dbReference type="SAM" id="SignalP"/>
    </source>
</evidence>
<feature type="chain" id="PRO_5003868251" description="Serine aminopeptidase S33 domain-containing protein" evidence="1">
    <location>
        <begin position="19"/>
        <end position="470"/>
    </location>
</feature>
<dbReference type="OMA" id="PHPYLEP"/>
<dbReference type="GO" id="GO:0016042">
    <property type="term" value="P:lipid catabolic process"/>
    <property type="evidence" value="ECO:0007669"/>
    <property type="project" value="InterPro"/>
</dbReference>
<reference evidence="2" key="3">
    <citation type="submission" date="2015-02" db="UniProtKB">
        <authorList>
            <consortium name="EnsemblProtists"/>
        </authorList>
    </citation>
    <scope>IDENTIFICATION</scope>
    <source>
        <strain evidence="2">DAOM BR144</strain>
    </source>
</reference>
<reference evidence="3" key="1">
    <citation type="journal article" date="2010" name="Genome Biol.">
        <title>Genome sequence of the necrotrophic plant pathogen Pythium ultimum reveals original pathogenicity mechanisms and effector repertoire.</title>
        <authorList>
            <person name="Levesque C.A."/>
            <person name="Brouwer H."/>
            <person name="Cano L."/>
            <person name="Hamilton J.P."/>
            <person name="Holt C."/>
            <person name="Huitema E."/>
            <person name="Raffaele S."/>
            <person name="Robideau G.P."/>
            <person name="Thines M."/>
            <person name="Win J."/>
            <person name="Zerillo M.M."/>
            <person name="Beakes G.W."/>
            <person name="Boore J.L."/>
            <person name="Busam D."/>
            <person name="Dumas B."/>
            <person name="Ferriera S."/>
            <person name="Fuerstenberg S.I."/>
            <person name="Gachon C.M."/>
            <person name="Gaulin E."/>
            <person name="Govers F."/>
            <person name="Grenville-Briggs L."/>
            <person name="Horner N."/>
            <person name="Hostetler J."/>
            <person name="Jiang R.H."/>
            <person name="Johnson J."/>
            <person name="Krajaejun T."/>
            <person name="Lin H."/>
            <person name="Meijer H.J."/>
            <person name="Moore B."/>
            <person name="Morris P."/>
            <person name="Phuntmart V."/>
            <person name="Puiu D."/>
            <person name="Shetty J."/>
            <person name="Stajich J.E."/>
            <person name="Tripathy S."/>
            <person name="Wawra S."/>
            <person name="van West P."/>
            <person name="Whitty B.R."/>
            <person name="Coutinho P.M."/>
            <person name="Henrissat B."/>
            <person name="Martin F."/>
            <person name="Thomas P.D."/>
            <person name="Tyler B.M."/>
            <person name="De Vries R.P."/>
            <person name="Kamoun S."/>
            <person name="Yandell M."/>
            <person name="Tisserat N."/>
            <person name="Buell C.R."/>
        </authorList>
    </citation>
    <scope>NUCLEOTIDE SEQUENCE</scope>
    <source>
        <strain evidence="3">DAOM:BR144</strain>
    </source>
</reference>
<dbReference type="GO" id="GO:0004806">
    <property type="term" value="F:triacylglycerol lipase activity"/>
    <property type="evidence" value="ECO:0007669"/>
    <property type="project" value="InterPro"/>
</dbReference>
<sequence>MLVHVVRLLLAAALPVAAQQASNFDVSLETAKSHQCGEVCYEILQKTNAADLAYVGNDFDWDFYDVANNFSTAKPGDLLKLKPVDPTNLTTISGVSVYRIQYVSEDLDGTYLPVTGYIALPYNLPDSGEFPLIAYAHGTFGAYRGCAISNGPNLFDYNSWSLLSERGYALVGTDYAGLGSNYTEHKYCAFPAHAKDLFHSVTAARQAFGSVLSKEWVSVGHSQGGGAVWKLAEDIESIAKAHSSNEACNYLGTVALAPATKIWDLAQLAAKKLLQGADFHNYAVTSLLPMIDIAIRRVYPSFKSSILGDVMAARMGLSDEAQLCASGMLGLTLDLEIEDLTTLTKTGPSVEDAQIAEKFQNATAAANGAVAHGPILVVQGINDTAILAESTEQAWESACADGSEVYLTLYPKQDHSGVITAAAPHWLKWVDDRFSGKGTDGKCSKVTKQAFDYEYVKAAPEIDLSTSSLN</sequence>